<sequence>MTTHTLTDAAPTTAAAPGGSRITAVMKLHLVNRFSVFAIPWMILGFVLLINVIIWWIIVSATRDPDAVADAQDGLQYSGATFYIFVYMMVLGIQGVALTFPFALGLSVTRRDFWLGSALGFGVLSALYSAGMTALAVIEQVTNGWGLGGRMFTALYFGAADEAWWLRFLIFFVIFLFFFFVGSAIATIYLRWRVNGMLVFFAGLALVLVGLLALVIFTDSWPAVGAWFAQNGTVGVVFWSLVPTAFAALTGFVLLRRATPKN</sequence>
<reference evidence="2 3" key="1">
    <citation type="submission" date="2016-10" db="EMBL/GenBank/DDBJ databases">
        <authorList>
            <person name="de Groot N.N."/>
        </authorList>
    </citation>
    <scope>NUCLEOTIDE SEQUENCE [LARGE SCALE GENOMIC DNA]</scope>
    <source>
        <strain evidence="2 3">CGMCC 4.3491</strain>
    </source>
</reference>
<dbReference type="AlphaFoldDB" id="A0A1H3ST15"/>
<evidence type="ECO:0000313" key="3">
    <source>
        <dbReference type="Proteomes" id="UP000198891"/>
    </source>
</evidence>
<evidence type="ECO:0000256" key="1">
    <source>
        <dbReference type="SAM" id="Phobius"/>
    </source>
</evidence>
<dbReference type="EMBL" id="FNPZ01000004">
    <property type="protein sequence ID" value="SDZ40259.1"/>
    <property type="molecule type" value="Genomic_DNA"/>
</dbReference>
<dbReference type="RefSeq" id="WP_092556369.1">
    <property type="nucleotide sequence ID" value="NZ_FNPZ01000004.1"/>
</dbReference>
<feature type="transmembrane region" description="Helical" evidence="1">
    <location>
        <begin position="113"/>
        <end position="138"/>
    </location>
</feature>
<keyword evidence="3" id="KW-1185">Reference proteome</keyword>
<proteinExistence type="predicted"/>
<organism evidence="2 3">
    <name type="scientific">Herbiconiux ginsengi</name>
    <dbReference type="NCBI Taxonomy" id="381665"/>
    <lineage>
        <taxon>Bacteria</taxon>
        <taxon>Bacillati</taxon>
        <taxon>Actinomycetota</taxon>
        <taxon>Actinomycetes</taxon>
        <taxon>Micrococcales</taxon>
        <taxon>Microbacteriaceae</taxon>
        <taxon>Herbiconiux</taxon>
    </lineage>
</organism>
<gene>
    <name evidence="2" type="ORF">SAMN05216554_3593</name>
</gene>
<keyword evidence="1" id="KW-0812">Transmembrane</keyword>
<name>A0A1H3ST15_9MICO</name>
<feature type="transmembrane region" description="Helical" evidence="1">
    <location>
        <begin position="164"/>
        <end position="190"/>
    </location>
</feature>
<feature type="transmembrane region" description="Helical" evidence="1">
    <location>
        <begin position="36"/>
        <end position="58"/>
    </location>
</feature>
<evidence type="ECO:0000313" key="2">
    <source>
        <dbReference type="EMBL" id="SDZ40259.1"/>
    </source>
</evidence>
<dbReference type="OrthoDB" id="3209791at2"/>
<protein>
    <submittedName>
        <fullName evidence="2">Uncharacterized protein</fullName>
    </submittedName>
</protein>
<feature type="transmembrane region" description="Helical" evidence="1">
    <location>
        <begin position="237"/>
        <end position="255"/>
    </location>
</feature>
<dbReference type="Proteomes" id="UP000198891">
    <property type="component" value="Unassembled WGS sequence"/>
</dbReference>
<feature type="transmembrane region" description="Helical" evidence="1">
    <location>
        <begin position="82"/>
        <end position="106"/>
    </location>
</feature>
<keyword evidence="1" id="KW-0472">Membrane</keyword>
<accession>A0A1H3ST15</accession>
<keyword evidence="1" id="KW-1133">Transmembrane helix</keyword>
<dbReference type="STRING" id="381665.SAMN05216554_3593"/>
<feature type="transmembrane region" description="Helical" evidence="1">
    <location>
        <begin position="197"/>
        <end position="217"/>
    </location>
</feature>